<feature type="transmembrane region" description="Helical" evidence="6">
    <location>
        <begin position="96"/>
        <end position="117"/>
    </location>
</feature>
<feature type="transmembrane region" description="Helical" evidence="6">
    <location>
        <begin position="21"/>
        <end position="43"/>
    </location>
</feature>
<feature type="transmembrane region" description="Helical" evidence="6">
    <location>
        <begin position="55"/>
        <end position="75"/>
    </location>
</feature>
<dbReference type="PANTHER" id="PTHR12995">
    <property type="entry name" value="FI21814P1"/>
    <property type="match status" value="1"/>
</dbReference>
<evidence type="ECO:0000256" key="5">
    <source>
        <dbReference type="ARBA" id="ARBA00023136"/>
    </source>
</evidence>
<accession>T1FZQ6</accession>
<dbReference type="AlphaFoldDB" id="T1FZQ6"/>
<keyword evidence="4 6" id="KW-1133">Transmembrane helix</keyword>
<evidence type="ECO:0000256" key="4">
    <source>
        <dbReference type="ARBA" id="ARBA00022989"/>
    </source>
</evidence>
<dbReference type="InParanoid" id="T1FZQ6"/>
<keyword evidence="5 6" id="KW-0472">Membrane</keyword>
<feature type="transmembrane region" description="Helical" evidence="6">
    <location>
        <begin position="200"/>
        <end position="218"/>
    </location>
</feature>
<dbReference type="EnsemblMetazoa" id="HelroT69178">
    <property type="protein sequence ID" value="HelroP69178"/>
    <property type="gene ID" value="HelroG69178"/>
</dbReference>
<dbReference type="OMA" id="RFKQLIF"/>
<protein>
    <recommendedName>
        <fullName evidence="10">Transmembrane protein 39A</fullName>
    </recommendedName>
</protein>
<dbReference type="GO" id="GO:0016020">
    <property type="term" value="C:membrane"/>
    <property type="evidence" value="ECO:0000318"/>
    <property type="project" value="GO_Central"/>
</dbReference>
<dbReference type="InterPro" id="IPR019397">
    <property type="entry name" value="Uncharacterised_TMEM39"/>
</dbReference>
<feature type="transmembrane region" description="Helical" evidence="6">
    <location>
        <begin position="356"/>
        <end position="374"/>
    </location>
</feature>
<dbReference type="KEGG" id="hro:HELRODRAFT_69178"/>
<reference evidence="7 9" key="2">
    <citation type="journal article" date="2013" name="Nature">
        <title>Insights into bilaterian evolution from three spiralian genomes.</title>
        <authorList>
            <person name="Simakov O."/>
            <person name="Marletaz F."/>
            <person name="Cho S.J."/>
            <person name="Edsinger-Gonzales E."/>
            <person name="Havlak P."/>
            <person name="Hellsten U."/>
            <person name="Kuo D.H."/>
            <person name="Larsson T."/>
            <person name="Lv J."/>
            <person name="Arendt D."/>
            <person name="Savage R."/>
            <person name="Osoegawa K."/>
            <person name="de Jong P."/>
            <person name="Grimwood J."/>
            <person name="Chapman J.A."/>
            <person name="Shapiro H."/>
            <person name="Aerts A."/>
            <person name="Otillar R.P."/>
            <person name="Terry A.Y."/>
            <person name="Boore J.L."/>
            <person name="Grigoriev I.V."/>
            <person name="Lindberg D.R."/>
            <person name="Seaver E.C."/>
            <person name="Weisblat D.A."/>
            <person name="Putnam N.H."/>
            <person name="Rokhsar D.S."/>
        </authorList>
    </citation>
    <scope>NUCLEOTIDE SEQUENCE</scope>
</reference>
<feature type="transmembrane region" description="Helical" evidence="6">
    <location>
        <begin position="129"/>
        <end position="149"/>
    </location>
</feature>
<reference evidence="9" key="1">
    <citation type="submission" date="2012-12" db="EMBL/GenBank/DDBJ databases">
        <authorList>
            <person name="Hellsten U."/>
            <person name="Grimwood J."/>
            <person name="Chapman J.A."/>
            <person name="Shapiro H."/>
            <person name="Aerts A."/>
            <person name="Otillar R.P."/>
            <person name="Terry A.Y."/>
            <person name="Boore J.L."/>
            <person name="Simakov O."/>
            <person name="Marletaz F."/>
            <person name="Cho S.-J."/>
            <person name="Edsinger-Gonzales E."/>
            <person name="Havlak P."/>
            <person name="Kuo D.-H."/>
            <person name="Larsson T."/>
            <person name="Lv J."/>
            <person name="Arendt D."/>
            <person name="Savage R."/>
            <person name="Osoegawa K."/>
            <person name="de Jong P."/>
            <person name="Lindberg D.R."/>
            <person name="Seaver E.C."/>
            <person name="Weisblat D.A."/>
            <person name="Putnam N.H."/>
            <person name="Grigoriev I.V."/>
            <person name="Rokhsar D.S."/>
        </authorList>
    </citation>
    <scope>NUCLEOTIDE SEQUENCE</scope>
</reference>
<name>T1FZQ6_HELRO</name>
<dbReference type="eggNOG" id="KOG3828">
    <property type="taxonomic scope" value="Eukaryota"/>
</dbReference>
<reference evidence="8" key="3">
    <citation type="submission" date="2015-06" db="UniProtKB">
        <authorList>
            <consortium name="EnsemblMetazoa"/>
        </authorList>
    </citation>
    <scope>IDENTIFICATION</scope>
</reference>
<evidence type="ECO:0000313" key="7">
    <source>
        <dbReference type="EMBL" id="ESN94375.1"/>
    </source>
</evidence>
<evidence type="ECO:0000313" key="8">
    <source>
        <dbReference type="EnsemblMetazoa" id="HelroP69178"/>
    </source>
</evidence>
<dbReference type="HOGENOM" id="CLU_028992_0_0_1"/>
<keyword evidence="9" id="KW-1185">Reference proteome</keyword>
<proteinExistence type="inferred from homology"/>
<dbReference type="GeneID" id="20214304"/>
<dbReference type="OrthoDB" id="438179at2759"/>
<evidence type="ECO:0008006" key="10">
    <source>
        <dbReference type="Google" id="ProtNLM"/>
    </source>
</evidence>
<gene>
    <name evidence="8" type="primary">20214304</name>
    <name evidence="7" type="ORF">HELRODRAFT_69178</name>
</gene>
<evidence type="ECO:0000256" key="6">
    <source>
        <dbReference type="SAM" id="Phobius"/>
    </source>
</evidence>
<comment type="similarity">
    <text evidence="2">Belongs to the TMEM39 family.</text>
</comment>
<sequence>MSNSFVAPTHSHLPEIGHDSNLLFEFLAFVQSIVILGCQYLNLYRAVWWLPYSTVSYAINFQLIDVNLVIVLVIFMGRRFLYSVYQELPNKSSEHYFTYMLVRCLKFIITSSVLIAFLYAGYRVVRRNGFIYCSFLCYPLITYVILFQFNFKALFCKLPVQQVINCQSETPIHACSLSPDEIREETERLKSDFNTRMMQILFNSMLCAYYMACVPLRFAQSSLQYNIWWVVQYILLVWLGSTVLFANHYFPVKYLDVLHRCSVHLGNWTKIEARFAPHIWSELQLFPQDSTVKHVKGLFRAAGMVNAAEPGNVMHTRFYFMFQKPLRVTNGILCFTLLLILYEFITLLFSNQWNNMLTIAFLLFPNYFVLFNVLRNRFILEKVHKNI</sequence>
<dbReference type="EMBL" id="AMQM01001577">
    <property type="status" value="NOT_ANNOTATED_CDS"/>
    <property type="molecule type" value="Genomic_DNA"/>
</dbReference>
<feature type="transmembrane region" description="Helical" evidence="6">
    <location>
        <begin position="230"/>
        <end position="250"/>
    </location>
</feature>
<evidence type="ECO:0000256" key="1">
    <source>
        <dbReference type="ARBA" id="ARBA00004141"/>
    </source>
</evidence>
<comment type="subcellular location">
    <subcellularLocation>
        <location evidence="1">Membrane</location>
        <topology evidence="1">Multi-pass membrane protein</topology>
    </subcellularLocation>
</comment>
<dbReference type="CTD" id="20214304"/>
<dbReference type="EMBL" id="AMQM01001576">
    <property type="status" value="NOT_ANNOTATED_CDS"/>
    <property type="molecule type" value="Genomic_DNA"/>
</dbReference>
<dbReference type="FunCoup" id="T1FZQ6">
    <property type="interactions" value="53"/>
</dbReference>
<evidence type="ECO:0000256" key="2">
    <source>
        <dbReference type="ARBA" id="ARBA00010737"/>
    </source>
</evidence>
<dbReference type="EMBL" id="KB097571">
    <property type="protein sequence ID" value="ESN94375.1"/>
    <property type="molecule type" value="Genomic_DNA"/>
</dbReference>
<dbReference type="RefSeq" id="XP_009027265.1">
    <property type="nucleotide sequence ID" value="XM_009029017.1"/>
</dbReference>
<dbReference type="STRING" id="6412.T1FZQ6"/>
<keyword evidence="3 6" id="KW-0812">Transmembrane</keyword>
<dbReference type="Pfam" id="PF10271">
    <property type="entry name" value="Tmp39"/>
    <property type="match status" value="1"/>
</dbReference>
<dbReference type="PANTHER" id="PTHR12995:SF4">
    <property type="entry name" value="FI21814P1"/>
    <property type="match status" value="1"/>
</dbReference>
<dbReference type="Proteomes" id="UP000015101">
    <property type="component" value="Unassembled WGS sequence"/>
</dbReference>
<evidence type="ECO:0000313" key="9">
    <source>
        <dbReference type="Proteomes" id="UP000015101"/>
    </source>
</evidence>
<feature type="transmembrane region" description="Helical" evidence="6">
    <location>
        <begin position="328"/>
        <end position="350"/>
    </location>
</feature>
<organism evidence="8 9">
    <name type="scientific">Helobdella robusta</name>
    <name type="common">Californian leech</name>
    <dbReference type="NCBI Taxonomy" id="6412"/>
    <lineage>
        <taxon>Eukaryota</taxon>
        <taxon>Metazoa</taxon>
        <taxon>Spiralia</taxon>
        <taxon>Lophotrochozoa</taxon>
        <taxon>Annelida</taxon>
        <taxon>Clitellata</taxon>
        <taxon>Hirudinea</taxon>
        <taxon>Rhynchobdellida</taxon>
        <taxon>Glossiphoniidae</taxon>
        <taxon>Helobdella</taxon>
    </lineage>
</organism>
<evidence type="ECO:0000256" key="3">
    <source>
        <dbReference type="ARBA" id="ARBA00022692"/>
    </source>
</evidence>